<proteinExistence type="predicted"/>
<reference evidence="1 2" key="1">
    <citation type="submission" date="2019-07" db="EMBL/GenBank/DDBJ databases">
        <title>Whole genome shotgun sequence of Swaminathania salitolerans NBRC 104436.</title>
        <authorList>
            <person name="Hosoyama A."/>
            <person name="Uohara A."/>
            <person name="Ohji S."/>
            <person name="Ichikawa N."/>
        </authorList>
    </citation>
    <scope>NUCLEOTIDE SEQUENCE [LARGE SCALE GENOMIC DNA]</scope>
    <source>
        <strain evidence="1 2">NBRC 104436</strain>
    </source>
</reference>
<evidence type="ECO:0000313" key="2">
    <source>
        <dbReference type="Proteomes" id="UP000321405"/>
    </source>
</evidence>
<gene>
    <name evidence="1" type="ORF">SSA02_15440</name>
</gene>
<dbReference type="Proteomes" id="UP000321405">
    <property type="component" value="Unassembled WGS sequence"/>
</dbReference>
<dbReference type="EMBL" id="BJVC01000003">
    <property type="protein sequence ID" value="GEL02381.1"/>
    <property type="molecule type" value="Genomic_DNA"/>
</dbReference>
<dbReference type="RefSeq" id="WP_147093475.1">
    <property type="nucleotide sequence ID" value="NZ_BJVC01000003.1"/>
</dbReference>
<organism evidence="1 2">
    <name type="scientific">Swaminathania salitolerans</name>
    <dbReference type="NCBI Taxonomy" id="182838"/>
    <lineage>
        <taxon>Bacteria</taxon>
        <taxon>Pseudomonadati</taxon>
        <taxon>Pseudomonadota</taxon>
        <taxon>Alphaproteobacteria</taxon>
        <taxon>Acetobacterales</taxon>
        <taxon>Acetobacteraceae</taxon>
        <taxon>Swaminathania</taxon>
    </lineage>
</organism>
<name>A0A511BPX0_9PROT</name>
<accession>A0A511BPX0</accession>
<dbReference type="OrthoDB" id="7283421at2"/>
<dbReference type="AlphaFoldDB" id="A0A511BPX0"/>
<comment type="caution">
    <text evidence="1">The sequence shown here is derived from an EMBL/GenBank/DDBJ whole genome shotgun (WGS) entry which is preliminary data.</text>
</comment>
<protein>
    <submittedName>
        <fullName evidence="1">Uncharacterized protein</fullName>
    </submittedName>
</protein>
<evidence type="ECO:0000313" key="1">
    <source>
        <dbReference type="EMBL" id="GEL02381.1"/>
    </source>
</evidence>
<sequence length="200" mass="22216">MYFSASRYWLLDYFGHVLDHDVLRDCLVPVVPPPGRYPGLFFFADDVTLDRFPVALRKVVSLPRPFPALQARKLPSGLVTLEAQDGSGRYLRSVENEGIDFRVVPPQDWEHFFVLSEPMMHAYAILGQPEIGTIRAMSGETLEALRFVRGHGGQIGPYAFSLSRNTPALEALASLAPGTEESLTLVTREDESIVLSVARA</sequence>
<keyword evidence="2" id="KW-1185">Reference proteome</keyword>